<gene>
    <name evidence="1" type="ORF">H4Q31_14065</name>
</gene>
<evidence type="ECO:0000313" key="1">
    <source>
        <dbReference type="EMBL" id="MBB6678429.1"/>
    </source>
</evidence>
<reference evidence="1 2" key="1">
    <citation type="submission" date="2020-08" db="EMBL/GenBank/DDBJ databases">
        <title>Cohnella phylogeny.</title>
        <authorList>
            <person name="Dunlap C."/>
        </authorList>
    </citation>
    <scope>NUCLEOTIDE SEQUENCE [LARGE SCALE GENOMIC DNA]</scope>
    <source>
        <strain evidence="1 2">DSM 103658</strain>
    </source>
</reference>
<keyword evidence="2" id="KW-1185">Reference proteome</keyword>
<proteinExistence type="predicted"/>
<protein>
    <submittedName>
        <fullName evidence="1">Uncharacterized protein</fullName>
    </submittedName>
</protein>
<dbReference type="Proteomes" id="UP000574133">
    <property type="component" value="Unassembled WGS sequence"/>
</dbReference>
<dbReference type="EMBL" id="JACJVN010000055">
    <property type="protein sequence ID" value="MBB6678429.1"/>
    <property type="molecule type" value="Genomic_DNA"/>
</dbReference>
<accession>A0A841TEL7</accession>
<name>A0A841TEL7_9BACL</name>
<sequence>MAGGEKKLFVPASIQIGSIELNNCDHAGAVSFGVNHKLNRNVRAKKNQGFGQQFADQTLRFAAIQLLLDEESSDSIRSKADRR</sequence>
<organism evidence="1 2">
    <name type="scientific">Cohnella lubricantis</name>
    <dbReference type="NCBI Taxonomy" id="2163172"/>
    <lineage>
        <taxon>Bacteria</taxon>
        <taxon>Bacillati</taxon>
        <taxon>Bacillota</taxon>
        <taxon>Bacilli</taxon>
        <taxon>Bacillales</taxon>
        <taxon>Paenibacillaceae</taxon>
        <taxon>Cohnella</taxon>
    </lineage>
</organism>
<comment type="caution">
    <text evidence="1">The sequence shown here is derived from an EMBL/GenBank/DDBJ whole genome shotgun (WGS) entry which is preliminary data.</text>
</comment>
<evidence type="ECO:0000313" key="2">
    <source>
        <dbReference type="Proteomes" id="UP000574133"/>
    </source>
</evidence>
<dbReference type="AlphaFoldDB" id="A0A841TEL7"/>